<gene>
    <name evidence="1" type="ORF">V8247_00690</name>
</gene>
<dbReference type="RefSeq" id="WP_338737753.1">
    <property type="nucleotide sequence ID" value="NZ_CP146612.1"/>
</dbReference>
<protein>
    <submittedName>
        <fullName evidence="1">DUF4391 domain-containing protein</fullName>
    </submittedName>
</protein>
<dbReference type="EMBL" id="CP146612">
    <property type="protein sequence ID" value="WWX25520.1"/>
    <property type="molecule type" value="Genomic_DNA"/>
</dbReference>
<sequence length="237" mass="27232">MTTTTLFEYPRNAAFGRVLPKNKIYEHAHPSSAIKELFVRQVEQIAWQYKLAPETINIKGTLSVPEIQVFSIALKDGELKPEVLRCIDYAIPFPILFELRFDGKVKAVAAFKRPSEANSAGWVISEYFDGDWAPSDTPRKSLPLVFDLEALYGHLLTPLMPFPQRPAEGFPAWVERIELIRLKQRELERCKIRLRKEKQFNRKVAINAELRDLKQELKKLTHPLSLHGALVTLKGRT</sequence>
<proteinExistence type="predicted"/>
<accession>A0ABZ2J3Q4</accession>
<organism evidence="1 2">
    <name type="scientific">Candidatus Dehalogenimonas loeffleri</name>
    <dbReference type="NCBI Taxonomy" id="3127115"/>
    <lineage>
        <taxon>Bacteria</taxon>
        <taxon>Bacillati</taxon>
        <taxon>Chloroflexota</taxon>
        <taxon>Dehalococcoidia</taxon>
        <taxon>Dehalococcoidales</taxon>
        <taxon>Dehalococcoidaceae</taxon>
        <taxon>Dehalogenimonas</taxon>
    </lineage>
</organism>
<dbReference type="Pfam" id="PF14335">
    <property type="entry name" value="DUF4391"/>
    <property type="match status" value="1"/>
</dbReference>
<name>A0ABZ2J3Q4_9CHLR</name>
<dbReference type="InterPro" id="IPR025503">
    <property type="entry name" value="DUF4391"/>
</dbReference>
<evidence type="ECO:0000313" key="1">
    <source>
        <dbReference type="EMBL" id="WWX25520.1"/>
    </source>
</evidence>
<dbReference type="Proteomes" id="UP001375370">
    <property type="component" value="Chromosome"/>
</dbReference>
<evidence type="ECO:0000313" key="2">
    <source>
        <dbReference type="Proteomes" id="UP001375370"/>
    </source>
</evidence>
<reference evidence="1 2" key="1">
    <citation type="submission" date="2024-03" db="EMBL/GenBank/DDBJ databases">
        <title>A Dehalogenimonas Isolated from Estuarine Sediments Dihaloeliminates Chlorinated Alkanes.</title>
        <authorList>
            <person name="Yang Y."/>
            <person name="Wang H."/>
        </authorList>
    </citation>
    <scope>NUCLEOTIDE SEQUENCE [LARGE SCALE GENOMIC DNA]</scope>
    <source>
        <strain evidence="1 2">W</strain>
    </source>
</reference>
<keyword evidence="2" id="KW-1185">Reference proteome</keyword>